<accession>A0A9N8V4H2</accession>
<evidence type="ECO:0000313" key="2">
    <source>
        <dbReference type="Proteomes" id="UP000789706"/>
    </source>
</evidence>
<evidence type="ECO:0000313" key="1">
    <source>
        <dbReference type="EMBL" id="CAG8436849.1"/>
    </source>
</evidence>
<sequence length="56" mass="6347">MAPITRMTSRRLGLQVEDATILRFGYFGKRVNSKKNWKLHPGPRGQLVCRSTVGCD</sequence>
<proteinExistence type="predicted"/>
<dbReference type="AlphaFoldDB" id="A0A9N8V4H2"/>
<gene>
    <name evidence="1" type="ORF">DEBURN_LOCUS1071</name>
</gene>
<dbReference type="EMBL" id="CAJVPK010000041">
    <property type="protein sequence ID" value="CAG8436849.1"/>
    <property type="molecule type" value="Genomic_DNA"/>
</dbReference>
<protein>
    <submittedName>
        <fullName evidence="1">8053_t:CDS:1</fullName>
    </submittedName>
</protein>
<keyword evidence="2" id="KW-1185">Reference proteome</keyword>
<organism evidence="1 2">
    <name type="scientific">Diversispora eburnea</name>
    <dbReference type="NCBI Taxonomy" id="1213867"/>
    <lineage>
        <taxon>Eukaryota</taxon>
        <taxon>Fungi</taxon>
        <taxon>Fungi incertae sedis</taxon>
        <taxon>Mucoromycota</taxon>
        <taxon>Glomeromycotina</taxon>
        <taxon>Glomeromycetes</taxon>
        <taxon>Diversisporales</taxon>
        <taxon>Diversisporaceae</taxon>
        <taxon>Diversispora</taxon>
    </lineage>
</organism>
<reference evidence="1" key="1">
    <citation type="submission" date="2021-06" db="EMBL/GenBank/DDBJ databases">
        <authorList>
            <person name="Kallberg Y."/>
            <person name="Tangrot J."/>
            <person name="Rosling A."/>
        </authorList>
    </citation>
    <scope>NUCLEOTIDE SEQUENCE</scope>
    <source>
        <strain evidence="1">AZ414A</strain>
    </source>
</reference>
<name>A0A9N8V4H2_9GLOM</name>
<dbReference type="Proteomes" id="UP000789706">
    <property type="component" value="Unassembled WGS sequence"/>
</dbReference>
<comment type="caution">
    <text evidence="1">The sequence shown here is derived from an EMBL/GenBank/DDBJ whole genome shotgun (WGS) entry which is preliminary data.</text>
</comment>